<dbReference type="Gene3D" id="3.40.1260.10">
    <property type="entry name" value="DsrEFH-like"/>
    <property type="match status" value="1"/>
</dbReference>
<accession>A0A3N2DL47</accession>
<evidence type="ECO:0000313" key="2">
    <source>
        <dbReference type="EMBL" id="ROS00075.1"/>
    </source>
</evidence>
<dbReference type="PANTHER" id="PTHR38780:SF1">
    <property type="entry name" value="PROTEIN TUSC"/>
    <property type="match status" value="1"/>
</dbReference>
<dbReference type="AlphaFoldDB" id="A0A3N2DL47"/>
<keyword evidence="3" id="KW-1185">Reference proteome</keyword>
<dbReference type="SUPFAM" id="SSF75169">
    <property type="entry name" value="DsrEFH-like"/>
    <property type="match status" value="1"/>
</dbReference>
<dbReference type="NCBIfam" id="TIGR03010">
    <property type="entry name" value="sulf_tusC_dsrF"/>
    <property type="match status" value="1"/>
</dbReference>
<evidence type="ECO:0000256" key="1">
    <source>
        <dbReference type="ARBA" id="ARBA00005996"/>
    </source>
</evidence>
<protein>
    <submittedName>
        <fullName evidence="2">tRNA 2-thiouridine synthesizing protein C</fullName>
    </submittedName>
</protein>
<dbReference type="NCBIfam" id="NF001238">
    <property type="entry name" value="PRK00211.1"/>
    <property type="match status" value="1"/>
</dbReference>
<organism evidence="2 3">
    <name type="scientific">Sinobacterium caligoides</name>
    <dbReference type="NCBI Taxonomy" id="933926"/>
    <lineage>
        <taxon>Bacteria</taxon>
        <taxon>Pseudomonadati</taxon>
        <taxon>Pseudomonadota</taxon>
        <taxon>Gammaproteobacteria</taxon>
        <taxon>Cellvibrionales</taxon>
        <taxon>Spongiibacteraceae</taxon>
        <taxon>Sinobacterium</taxon>
    </lineage>
</organism>
<dbReference type="InterPro" id="IPR027396">
    <property type="entry name" value="DsrEFH-like"/>
</dbReference>
<dbReference type="Pfam" id="PF02635">
    <property type="entry name" value="DsrE"/>
    <property type="match status" value="1"/>
</dbReference>
<evidence type="ECO:0000313" key="3">
    <source>
        <dbReference type="Proteomes" id="UP000275394"/>
    </source>
</evidence>
<comment type="caution">
    <text evidence="2">The sequence shown here is derived from an EMBL/GenBank/DDBJ whole genome shotgun (WGS) entry which is preliminary data.</text>
</comment>
<reference evidence="2 3" key="1">
    <citation type="submission" date="2018-11" db="EMBL/GenBank/DDBJ databases">
        <title>Genomic Encyclopedia of Type Strains, Phase IV (KMG-IV): sequencing the most valuable type-strain genomes for metagenomic binning, comparative biology and taxonomic classification.</title>
        <authorList>
            <person name="Goeker M."/>
        </authorList>
    </citation>
    <scope>NUCLEOTIDE SEQUENCE [LARGE SCALE GENOMIC DNA]</scope>
    <source>
        <strain evidence="2 3">DSM 100316</strain>
    </source>
</reference>
<dbReference type="RefSeq" id="WP_123713063.1">
    <property type="nucleotide sequence ID" value="NZ_RKHR01000005.1"/>
</dbReference>
<dbReference type="Proteomes" id="UP000275394">
    <property type="component" value="Unassembled WGS sequence"/>
</dbReference>
<dbReference type="InterPro" id="IPR003787">
    <property type="entry name" value="Sulphur_relay_DsrE/F-like"/>
</dbReference>
<gene>
    <name evidence="2" type="ORF">EDC56_2711</name>
</gene>
<name>A0A3N2DL47_9GAMM</name>
<dbReference type="EMBL" id="RKHR01000005">
    <property type="protein sequence ID" value="ROS00075.1"/>
    <property type="molecule type" value="Genomic_DNA"/>
</dbReference>
<comment type="similarity">
    <text evidence="1">Belongs to the DsrF/TusC family.</text>
</comment>
<proteinExistence type="inferred from homology"/>
<sequence length="119" mass="13198">MTKTLLFILRHSPYQTNLSKEAIDAALAGAVFEQRIQLLFTGEGVWQAVGNQQSEAIASKSIEANLQALSLYDIEDIYIDQDSLSQRGIPPQQIALSAKCIDTELAKRLIKDCDQILSF</sequence>
<dbReference type="OrthoDB" id="9789418at2"/>
<dbReference type="InterPro" id="IPR017462">
    <property type="entry name" value="Sulphur_relay_TusC/DsrF"/>
</dbReference>
<dbReference type="PANTHER" id="PTHR38780">
    <property type="entry name" value="PROTEIN TUSC"/>
    <property type="match status" value="1"/>
</dbReference>